<proteinExistence type="predicted"/>
<keyword evidence="1" id="KW-0472">Membrane</keyword>
<dbReference type="EMBL" id="AJYW02000011">
    <property type="protein sequence ID" value="OEE80132.1"/>
    <property type="molecule type" value="Genomic_DNA"/>
</dbReference>
<name>A0A1E5D8P6_9VIBR</name>
<evidence type="ECO:0000313" key="2">
    <source>
        <dbReference type="EMBL" id="OEE80132.1"/>
    </source>
</evidence>
<sequence>MEFGLFVAEKGLLIVGIMFVLTSVMQYGKRSHDWKGVVTMFYKRIPLSIGEYKWYRLGVAFIVLAVILRILLLTLWPSY</sequence>
<evidence type="ECO:0000313" key="3">
    <source>
        <dbReference type="Proteomes" id="UP000094165"/>
    </source>
</evidence>
<evidence type="ECO:0000256" key="1">
    <source>
        <dbReference type="SAM" id="Phobius"/>
    </source>
</evidence>
<dbReference type="AlphaFoldDB" id="A0A1E5D8P6"/>
<gene>
    <name evidence="2" type="ORF">A130_10430</name>
</gene>
<feature type="transmembrane region" description="Helical" evidence="1">
    <location>
        <begin position="54"/>
        <end position="76"/>
    </location>
</feature>
<keyword evidence="1" id="KW-0812">Transmembrane</keyword>
<keyword evidence="3" id="KW-1185">Reference proteome</keyword>
<keyword evidence="1" id="KW-1133">Transmembrane helix</keyword>
<feature type="transmembrane region" description="Helical" evidence="1">
    <location>
        <begin position="6"/>
        <end position="25"/>
    </location>
</feature>
<dbReference type="RefSeq" id="WP_017053584.1">
    <property type="nucleotide sequence ID" value="NZ_AJYW02000011.1"/>
</dbReference>
<organism evidence="2 3">
    <name type="scientific">Vibrio genomosp. F6 str. FF-238</name>
    <dbReference type="NCBI Taxonomy" id="1191298"/>
    <lineage>
        <taxon>Bacteria</taxon>
        <taxon>Pseudomonadati</taxon>
        <taxon>Pseudomonadota</taxon>
        <taxon>Gammaproteobacteria</taxon>
        <taxon>Vibrionales</taxon>
        <taxon>Vibrionaceae</taxon>
        <taxon>Vibrio</taxon>
    </lineage>
</organism>
<accession>A0A1E5D8P6</accession>
<dbReference type="Proteomes" id="UP000094165">
    <property type="component" value="Unassembled WGS sequence"/>
</dbReference>
<protein>
    <submittedName>
        <fullName evidence="2">Uncharacterized protein</fullName>
    </submittedName>
</protein>
<comment type="caution">
    <text evidence="2">The sequence shown here is derived from an EMBL/GenBank/DDBJ whole genome shotgun (WGS) entry which is preliminary data.</text>
</comment>
<reference evidence="2 3" key="1">
    <citation type="journal article" date="2012" name="Science">
        <title>Ecological populations of bacteria act as socially cohesive units of antibiotic production and resistance.</title>
        <authorList>
            <person name="Cordero O.X."/>
            <person name="Wildschutte H."/>
            <person name="Kirkup B."/>
            <person name="Proehl S."/>
            <person name="Ngo L."/>
            <person name="Hussain F."/>
            <person name="Le Roux F."/>
            <person name="Mincer T."/>
            <person name="Polz M.F."/>
        </authorList>
    </citation>
    <scope>NUCLEOTIDE SEQUENCE [LARGE SCALE GENOMIC DNA]</scope>
    <source>
        <strain evidence="2 3">FF-238</strain>
    </source>
</reference>